<proteinExistence type="predicted"/>
<sequence>MLQLDLNFVADFGLAQKTASKSYLHAAGTKNYAPYEAYTQNRMMAESDVWSIGVIIIEVITGEHPFEGRTQIETINNIKTGKFKPLPNYIQYEMKMILEKMINLDYTKRPTV</sequence>
<dbReference type="Pfam" id="PF00069">
    <property type="entry name" value="Pkinase"/>
    <property type="match status" value="1"/>
</dbReference>
<evidence type="ECO:0000313" key="2">
    <source>
        <dbReference type="EMBL" id="KAA6354839.1"/>
    </source>
</evidence>
<protein>
    <recommendedName>
        <fullName evidence="1">Protein kinase domain-containing protein</fullName>
    </recommendedName>
</protein>
<dbReference type="SUPFAM" id="SSF56112">
    <property type="entry name" value="Protein kinase-like (PK-like)"/>
    <property type="match status" value="1"/>
</dbReference>
<dbReference type="GO" id="GO:0005524">
    <property type="term" value="F:ATP binding"/>
    <property type="evidence" value="ECO:0007669"/>
    <property type="project" value="InterPro"/>
</dbReference>
<dbReference type="InterPro" id="IPR011009">
    <property type="entry name" value="Kinase-like_dom_sf"/>
</dbReference>
<name>A0A5J4T9K0_9EUKA</name>
<dbReference type="InterPro" id="IPR000719">
    <property type="entry name" value="Prot_kinase_dom"/>
</dbReference>
<feature type="domain" description="Protein kinase" evidence="1">
    <location>
        <begin position="1"/>
        <end position="112"/>
    </location>
</feature>
<evidence type="ECO:0000259" key="1">
    <source>
        <dbReference type="PROSITE" id="PS50011"/>
    </source>
</evidence>
<dbReference type="Gene3D" id="1.10.510.10">
    <property type="entry name" value="Transferase(Phosphotransferase) domain 1"/>
    <property type="match status" value="1"/>
</dbReference>
<reference evidence="2 3" key="1">
    <citation type="submission" date="2019-03" db="EMBL/GenBank/DDBJ databases">
        <title>Single cell metagenomics reveals metabolic interactions within the superorganism composed of flagellate Streblomastix strix and complex community of Bacteroidetes bacteria on its surface.</title>
        <authorList>
            <person name="Treitli S.C."/>
            <person name="Kolisko M."/>
            <person name="Husnik F."/>
            <person name="Keeling P."/>
            <person name="Hampl V."/>
        </authorList>
    </citation>
    <scope>NUCLEOTIDE SEQUENCE [LARGE SCALE GENOMIC DNA]</scope>
    <source>
        <strain evidence="2">ST1C</strain>
    </source>
</reference>
<evidence type="ECO:0000313" key="3">
    <source>
        <dbReference type="Proteomes" id="UP000324800"/>
    </source>
</evidence>
<dbReference type="EMBL" id="SNRW01035626">
    <property type="protein sequence ID" value="KAA6354839.1"/>
    <property type="molecule type" value="Genomic_DNA"/>
</dbReference>
<comment type="caution">
    <text evidence="2">The sequence shown here is derived from an EMBL/GenBank/DDBJ whole genome shotgun (WGS) entry which is preliminary data.</text>
</comment>
<feature type="non-terminal residue" evidence="2">
    <location>
        <position position="112"/>
    </location>
</feature>
<dbReference type="Proteomes" id="UP000324800">
    <property type="component" value="Unassembled WGS sequence"/>
</dbReference>
<dbReference type="AlphaFoldDB" id="A0A5J4T9K0"/>
<dbReference type="PROSITE" id="PS50011">
    <property type="entry name" value="PROTEIN_KINASE_DOM"/>
    <property type="match status" value="1"/>
</dbReference>
<dbReference type="PANTHER" id="PTHR24362:SF309">
    <property type="entry name" value="PROTEIN KINASE DOMAIN-CONTAINING PROTEIN"/>
    <property type="match status" value="1"/>
</dbReference>
<dbReference type="GO" id="GO:0004672">
    <property type="term" value="F:protein kinase activity"/>
    <property type="evidence" value="ECO:0007669"/>
    <property type="project" value="InterPro"/>
</dbReference>
<dbReference type="PANTHER" id="PTHR24362">
    <property type="entry name" value="SERINE/THREONINE-PROTEIN KINASE NEK"/>
    <property type="match status" value="1"/>
</dbReference>
<accession>A0A5J4T9K0</accession>
<organism evidence="2 3">
    <name type="scientific">Streblomastix strix</name>
    <dbReference type="NCBI Taxonomy" id="222440"/>
    <lineage>
        <taxon>Eukaryota</taxon>
        <taxon>Metamonada</taxon>
        <taxon>Preaxostyla</taxon>
        <taxon>Oxymonadida</taxon>
        <taxon>Streblomastigidae</taxon>
        <taxon>Streblomastix</taxon>
    </lineage>
</organism>
<gene>
    <name evidence="2" type="ORF">EZS28_049634</name>
</gene>